<gene>
    <name evidence="6" type="ORF">CTI12_AA467030</name>
</gene>
<dbReference type="PANTHER" id="PTHR32410">
    <property type="entry name" value="CYSTEINE/HISTIDINE-RICH C1 DOMAIN FAMILY PROTEIN"/>
    <property type="match status" value="1"/>
</dbReference>
<evidence type="ECO:0000256" key="2">
    <source>
        <dbReference type="ARBA" id="ARBA00022737"/>
    </source>
</evidence>
<evidence type="ECO:0000313" key="7">
    <source>
        <dbReference type="Proteomes" id="UP000245207"/>
    </source>
</evidence>
<feature type="domain" description="Phorbol-ester/DAG-type" evidence="5">
    <location>
        <begin position="396"/>
        <end position="449"/>
    </location>
</feature>
<dbReference type="PANTHER" id="PTHR32410:SF216">
    <property type="entry name" value="PHORBOL-ESTER_DAG-TYPE DOMAIN-CONTAINING PROTEIN"/>
    <property type="match status" value="1"/>
</dbReference>
<dbReference type="Pfam" id="PF09335">
    <property type="entry name" value="VTT_dom"/>
    <property type="match status" value="1"/>
</dbReference>
<evidence type="ECO:0000259" key="5">
    <source>
        <dbReference type="SMART" id="SM00109"/>
    </source>
</evidence>
<keyword evidence="2" id="KW-0677">Repeat</keyword>
<dbReference type="Pfam" id="PF03107">
    <property type="entry name" value="C1_2"/>
    <property type="match status" value="5"/>
</dbReference>
<dbReference type="SMART" id="SM00109">
    <property type="entry name" value="C1"/>
    <property type="match status" value="4"/>
</dbReference>
<dbReference type="Proteomes" id="UP000245207">
    <property type="component" value="Unassembled WGS sequence"/>
</dbReference>
<comment type="caution">
    <text evidence="6">The sequence shown here is derived from an EMBL/GenBank/DDBJ whole genome shotgun (WGS) entry which is preliminary data.</text>
</comment>
<protein>
    <submittedName>
        <fullName evidence="6">C1-like protein</fullName>
    </submittedName>
</protein>
<evidence type="ECO:0000256" key="3">
    <source>
        <dbReference type="ARBA" id="ARBA00022833"/>
    </source>
</evidence>
<feature type="transmembrane region" description="Helical" evidence="4">
    <location>
        <begin position="667"/>
        <end position="689"/>
    </location>
</feature>
<evidence type="ECO:0000256" key="1">
    <source>
        <dbReference type="ARBA" id="ARBA00022723"/>
    </source>
</evidence>
<feature type="domain" description="Phorbol-ester/DAG-type" evidence="5">
    <location>
        <begin position="142"/>
        <end position="186"/>
    </location>
</feature>
<evidence type="ECO:0000313" key="6">
    <source>
        <dbReference type="EMBL" id="PWA51068.1"/>
    </source>
</evidence>
<evidence type="ECO:0000256" key="4">
    <source>
        <dbReference type="SAM" id="Phobius"/>
    </source>
</evidence>
<name>A0A2U1LPY7_ARTAN</name>
<keyword evidence="4" id="KW-0812">Transmembrane</keyword>
<dbReference type="AlphaFoldDB" id="A0A2U1LPY7"/>
<dbReference type="InterPro" id="IPR004146">
    <property type="entry name" value="DC1"/>
</dbReference>
<dbReference type="EMBL" id="PKPP01008295">
    <property type="protein sequence ID" value="PWA51068.1"/>
    <property type="molecule type" value="Genomic_DNA"/>
</dbReference>
<dbReference type="SUPFAM" id="SSF57889">
    <property type="entry name" value="Cysteine-rich domain"/>
    <property type="match status" value="7"/>
</dbReference>
<dbReference type="InterPro" id="IPR053192">
    <property type="entry name" value="Vacuole_Formation_Reg"/>
</dbReference>
<feature type="transmembrane region" description="Helical" evidence="4">
    <location>
        <begin position="701"/>
        <end position="720"/>
    </location>
</feature>
<dbReference type="GO" id="GO:0046872">
    <property type="term" value="F:metal ion binding"/>
    <property type="evidence" value="ECO:0007669"/>
    <property type="project" value="UniProtKB-KW"/>
</dbReference>
<proteinExistence type="predicted"/>
<keyword evidence="3" id="KW-0862">Zinc</keyword>
<keyword evidence="4" id="KW-0472">Membrane</keyword>
<dbReference type="STRING" id="35608.A0A2U1LPY7"/>
<feature type="domain" description="Phorbol-ester/DAG-type" evidence="5">
    <location>
        <begin position="191"/>
        <end position="246"/>
    </location>
</feature>
<dbReference type="InterPro" id="IPR002219">
    <property type="entry name" value="PKC_DAG/PE"/>
</dbReference>
<keyword evidence="1" id="KW-0479">Metal-binding</keyword>
<accession>A0A2U1LPY7</accession>
<dbReference type="Gene3D" id="3.30.60.20">
    <property type="match status" value="1"/>
</dbReference>
<dbReference type="OrthoDB" id="3364966at2759"/>
<sequence length="726" mass="82737">MGEINHFSHVKHSLKLIENWETIVDDHGEKKGEVRCEGCREPISILGGSVYGCVECGYFLHKTCTELAPTINHHFHPFHPLTINHQKYSGWGCDVCGDRDILPGFSYRCDDCDFDSCLKCAAAIAPKDATLIKLKHEGHSQHTLTLQSRSASFLCDACHTEDRDFFYQCNDCDFWIHKNCTTLAPTIELPHHHHPLVLVYSLPDNFYKFRFYCEFCNKVIIRNDWLYHCANCRYFSHIKCALNAQLRPTPRDDSSTSVDEEHVKDLLHFPMPSAFTDPLKQLHSGKVVHDDGETNEINHWSHDHPLILNVEPQGNSIPLSKDGCSFTLHKYCAQLPRTLNHQLHPQHLVCLVKTGWYECTGCLAYGNTFVYRCETFEFRICINCAFLPNTIKHISHKHPLVQLINSNHTCNACYKWSNYGISYACKACDFQLDMHCAMRMPQSLAHRYCKGHDDVLLTYPPVENHPEDFYCDICEEEMHPKRPLYHCQNHKNSFHLKCLSRPDWFANIWRTPHGHHNHVLSQTSINICSKKENAKRKDNLEVYTSDYTAQVLVGYCTVYIFMQTFMIPGTVFMSLLAGSLFGVLRGVALVVFAATAGASSCYFLSKLIGRPLISSMWPDKLVFFQDQVAKRQDGLLNYMLFLRLTPTFPNMFINVASPIVNVPYHTFLLGTSIGIIPAAYVTVKAGITLGELQSVKDLYDIHSIGTLFLIGIASVTPTLISKKKTS</sequence>
<feature type="domain" description="Phorbol-ester/DAG-type" evidence="5">
    <location>
        <begin position="18"/>
        <end position="70"/>
    </location>
</feature>
<dbReference type="InterPro" id="IPR046349">
    <property type="entry name" value="C1-like_sf"/>
</dbReference>
<reference evidence="6 7" key="1">
    <citation type="journal article" date="2018" name="Mol. Plant">
        <title>The genome of Artemisia annua provides insight into the evolution of Asteraceae family and artemisinin biosynthesis.</title>
        <authorList>
            <person name="Shen Q."/>
            <person name="Zhang L."/>
            <person name="Liao Z."/>
            <person name="Wang S."/>
            <person name="Yan T."/>
            <person name="Shi P."/>
            <person name="Liu M."/>
            <person name="Fu X."/>
            <person name="Pan Q."/>
            <person name="Wang Y."/>
            <person name="Lv Z."/>
            <person name="Lu X."/>
            <person name="Zhang F."/>
            <person name="Jiang W."/>
            <person name="Ma Y."/>
            <person name="Chen M."/>
            <person name="Hao X."/>
            <person name="Li L."/>
            <person name="Tang Y."/>
            <person name="Lv G."/>
            <person name="Zhou Y."/>
            <person name="Sun X."/>
            <person name="Brodelius P.E."/>
            <person name="Rose J.K.C."/>
            <person name="Tang K."/>
        </authorList>
    </citation>
    <scope>NUCLEOTIDE SEQUENCE [LARGE SCALE GENOMIC DNA]</scope>
    <source>
        <strain evidence="7">cv. Huhao1</strain>
        <tissue evidence="6">Leaf</tissue>
    </source>
</reference>
<dbReference type="InterPro" id="IPR032816">
    <property type="entry name" value="VTT_dom"/>
</dbReference>
<organism evidence="6 7">
    <name type="scientific">Artemisia annua</name>
    <name type="common">Sweet wormwood</name>
    <dbReference type="NCBI Taxonomy" id="35608"/>
    <lineage>
        <taxon>Eukaryota</taxon>
        <taxon>Viridiplantae</taxon>
        <taxon>Streptophyta</taxon>
        <taxon>Embryophyta</taxon>
        <taxon>Tracheophyta</taxon>
        <taxon>Spermatophyta</taxon>
        <taxon>Magnoliopsida</taxon>
        <taxon>eudicotyledons</taxon>
        <taxon>Gunneridae</taxon>
        <taxon>Pentapetalae</taxon>
        <taxon>asterids</taxon>
        <taxon>campanulids</taxon>
        <taxon>Asterales</taxon>
        <taxon>Asteraceae</taxon>
        <taxon>Asteroideae</taxon>
        <taxon>Anthemideae</taxon>
        <taxon>Artemisiinae</taxon>
        <taxon>Artemisia</taxon>
    </lineage>
</organism>
<keyword evidence="4" id="KW-1133">Transmembrane helix</keyword>
<keyword evidence="7" id="KW-1185">Reference proteome</keyword>